<evidence type="ECO:0000256" key="6">
    <source>
        <dbReference type="ARBA" id="ARBA00022842"/>
    </source>
</evidence>
<reference evidence="13 14" key="1">
    <citation type="submission" date="2018-11" db="EMBL/GenBank/DDBJ databases">
        <title>Sequencing the genomes of 1000 actinobacteria strains.</title>
        <authorList>
            <person name="Klenk H.-P."/>
        </authorList>
    </citation>
    <scope>NUCLEOTIDE SEQUENCE [LARGE SCALE GENOMIC DNA]</scope>
    <source>
        <strain evidence="13 14">DSM 44254</strain>
    </source>
</reference>
<accession>A0A3N1D4Q1</accession>
<dbReference type="SUPFAM" id="SSF144083">
    <property type="entry name" value="Magnesium transport protein CorA, transmembrane region"/>
    <property type="match status" value="1"/>
</dbReference>
<dbReference type="PANTHER" id="PTHR46494">
    <property type="entry name" value="CORA FAMILY METAL ION TRANSPORTER (EUROFUNG)"/>
    <property type="match status" value="1"/>
</dbReference>
<dbReference type="Gene3D" id="1.20.58.340">
    <property type="entry name" value="Magnesium transport protein CorA, transmembrane region"/>
    <property type="match status" value="2"/>
</dbReference>
<dbReference type="InterPro" id="IPR045863">
    <property type="entry name" value="CorA_TM1_TM2"/>
</dbReference>
<feature type="transmembrane region" description="Helical" evidence="12">
    <location>
        <begin position="296"/>
        <end position="313"/>
    </location>
</feature>
<dbReference type="SUPFAM" id="SSF143865">
    <property type="entry name" value="CorA soluble domain-like"/>
    <property type="match status" value="1"/>
</dbReference>
<comment type="subcellular location">
    <subcellularLocation>
        <location evidence="1">Cell membrane</location>
        <topology evidence="1">Multi-pass membrane protein</topology>
    </subcellularLocation>
</comment>
<dbReference type="RefSeq" id="WP_123667704.1">
    <property type="nucleotide sequence ID" value="NZ_RJKE01000001.1"/>
</dbReference>
<keyword evidence="9 12" id="KW-0472">Membrane</keyword>
<dbReference type="CDD" id="cd12830">
    <property type="entry name" value="MtCorA-like"/>
    <property type="match status" value="1"/>
</dbReference>
<comment type="similarity">
    <text evidence="2">Belongs to the CorA metal ion transporter (MIT) (TC 1.A.35) family.</text>
</comment>
<keyword evidence="5 12" id="KW-0812">Transmembrane</keyword>
<sequence length="322" mass="36272">MIVDCAIYRDGFRENVGGGVADAVASVRDDPAAFLWIGLHEPRPEEFDEVARELRLHPLAIEDATKGHQRPKIEQYGDAFFVVIKTVSYTRPTEVTLGEIMLFVGPDFVITVRHGPANPLKSARARLEDDPKLLGEGPGAVLYTVLDEVVDTYDVVTHELESDIMDLERRVFTKRGGDHTEDIYTVKRETLEFRTAEDPLLPVMTELVKGRVRLCAALADRFRNVQDHLLRVDQQVDAHNELITSVLTAHLALLGRQQNEDVRKISAWAAILALPTMIAGVYGMNFEHMPELKWPIGYPLSVAVMVCACLLLYRRFKRSGWL</sequence>
<dbReference type="GO" id="GO:0000287">
    <property type="term" value="F:magnesium ion binding"/>
    <property type="evidence" value="ECO:0007669"/>
    <property type="project" value="TreeGrafter"/>
</dbReference>
<dbReference type="GO" id="GO:0015095">
    <property type="term" value="F:magnesium ion transmembrane transporter activity"/>
    <property type="evidence" value="ECO:0007669"/>
    <property type="project" value="TreeGrafter"/>
</dbReference>
<keyword evidence="7 12" id="KW-1133">Transmembrane helix</keyword>
<gene>
    <name evidence="13" type="ORF">EDD29_6139</name>
</gene>
<comment type="function">
    <text evidence="11">Mediates influx of magnesium ions. Alternates between open and closed states. Activated by low cytoplasmic Mg(2+) levels. Inactive when cytoplasmic Mg(2+) levels are high.</text>
</comment>
<dbReference type="InterPro" id="IPR045861">
    <property type="entry name" value="CorA_cytoplasmic_dom"/>
</dbReference>
<evidence type="ECO:0000256" key="7">
    <source>
        <dbReference type="ARBA" id="ARBA00022989"/>
    </source>
</evidence>
<evidence type="ECO:0000256" key="10">
    <source>
        <dbReference type="ARBA" id="ARBA00034269"/>
    </source>
</evidence>
<keyword evidence="8" id="KW-0406">Ion transport</keyword>
<evidence type="ECO:0000256" key="11">
    <source>
        <dbReference type="ARBA" id="ARBA00045497"/>
    </source>
</evidence>
<dbReference type="Gene3D" id="3.30.460.20">
    <property type="entry name" value="CorA soluble domain-like"/>
    <property type="match status" value="1"/>
</dbReference>
<dbReference type="PANTHER" id="PTHR46494:SF1">
    <property type="entry name" value="CORA FAMILY METAL ION TRANSPORTER (EUROFUNG)"/>
    <property type="match status" value="1"/>
</dbReference>
<protein>
    <submittedName>
        <fullName evidence="13">Magnesium transporter</fullName>
    </submittedName>
</protein>
<dbReference type="Proteomes" id="UP000272400">
    <property type="component" value="Unassembled WGS sequence"/>
</dbReference>
<keyword evidence="14" id="KW-1185">Reference proteome</keyword>
<evidence type="ECO:0000313" key="14">
    <source>
        <dbReference type="Proteomes" id="UP000272400"/>
    </source>
</evidence>
<evidence type="ECO:0000256" key="12">
    <source>
        <dbReference type="SAM" id="Phobius"/>
    </source>
</evidence>
<proteinExistence type="inferred from homology"/>
<comment type="caution">
    <text evidence="13">The sequence shown here is derived from an EMBL/GenBank/DDBJ whole genome shotgun (WGS) entry which is preliminary data.</text>
</comment>
<evidence type="ECO:0000256" key="3">
    <source>
        <dbReference type="ARBA" id="ARBA00022448"/>
    </source>
</evidence>
<dbReference type="GO" id="GO:0050897">
    <property type="term" value="F:cobalt ion binding"/>
    <property type="evidence" value="ECO:0007669"/>
    <property type="project" value="TreeGrafter"/>
</dbReference>
<keyword evidence="3" id="KW-0813">Transport</keyword>
<feature type="transmembrane region" description="Helical" evidence="12">
    <location>
        <begin position="265"/>
        <end position="284"/>
    </location>
</feature>
<organism evidence="13 14">
    <name type="scientific">Actinocorallia herbida</name>
    <dbReference type="NCBI Taxonomy" id="58109"/>
    <lineage>
        <taxon>Bacteria</taxon>
        <taxon>Bacillati</taxon>
        <taxon>Actinomycetota</taxon>
        <taxon>Actinomycetes</taxon>
        <taxon>Streptosporangiales</taxon>
        <taxon>Thermomonosporaceae</taxon>
        <taxon>Actinocorallia</taxon>
    </lineage>
</organism>
<name>A0A3N1D4Q1_9ACTN</name>
<dbReference type="OrthoDB" id="9803416at2"/>
<dbReference type="GO" id="GO:0005886">
    <property type="term" value="C:plasma membrane"/>
    <property type="evidence" value="ECO:0007669"/>
    <property type="project" value="UniProtKB-SubCell"/>
</dbReference>
<comment type="catalytic activity">
    <reaction evidence="10">
        <text>Mg(2+)(in) = Mg(2+)(out)</text>
        <dbReference type="Rhea" id="RHEA:29827"/>
        <dbReference type="ChEBI" id="CHEBI:18420"/>
    </reaction>
</comment>
<evidence type="ECO:0000256" key="5">
    <source>
        <dbReference type="ARBA" id="ARBA00022692"/>
    </source>
</evidence>
<evidence type="ECO:0000256" key="4">
    <source>
        <dbReference type="ARBA" id="ARBA00022475"/>
    </source>
</evidence>
<evidence type="ECO:0000256" key="8">
    <source>
        <dbReference type="ARBA" id="ARBA00023065"/>
    </source>
</evidence>
<keyword evidence="6" id="KW-0460">Magnesium</keyword>
<evidence type="ECO:0000256" key="1">
    <source>
        <dbReference type="ARBA" id="ARBA00004651"/>
    </source>
</evidence>
<dbReference type="Pfam" id="PF01544">
    <property type="entry name" value="CorA"/>
    <property type="match status" value="1"/>
</dbReference>
<evidence type="ECO:0000256" key="2">
    <source>
        <dbReference type="ARBA" id="ARBA00009765"/>
    </source>
</evidence>
<dbReference type="EMBL" id="RJKE01000001">
    <property type="protein sequence ID" value="ROO88470.1"/>
    <property type="molecule type" value="Genomic_DNA"/>
</dbReference>
<dbReference type="InterPro" id="IPR002523">
    <property type="entry name" value="MgTranspt_CorA/ZnTranspt_ZntB"/>
</dbReference>
<keyword evidence="4" id="KW-1003">Cell membrane</keyword>
<evidence type="ECO:0000256" key="9">
    <source>
        <dbReference type="ARBA" id="ARBA00023136"/>
    </source>
</evidence>
<dbReference type="FunFam" id="1.20.58.340:FF:000004">
    <property type="entry name" value="Magnesium transport protein CorA"/>
    <property type="match status" value="1"/>
</dbReference>
<dbReference type="AlphaFoldDB" id="A0A3N1D4Q1"/>
<evidence type="ECO:0000313" key="13">
    <source>
        <dbReference type="EMBL" id="ROO88470.1"/>
    </source>
</evidence>
<dbReference type="GO" id="GO:0015087">
    <property type="term" value="F:cobalt ion transmembrane transporter activity"/>
    <property type="evidence" value="ECO:0007669"/>
    <property type="project" value="TreeGrafter"/>
</dbReference>